<dbReference type="GeneID" id="18814107"/>
<feature type="transmembrane region" description="Helical" evidence="2">
    <location>
        <begin position="53"/>
        <end position="74"/>
    </location>
</feature>
<accession>F8NG99</accession>
<keyword evidence="2" id="KW-0472">Membrane</keyword>
<organism>
    <name type="scientific">Serpula lacrymans var. lacrymans (strain S7.9)</name>
    <name type="common">Dry rot fungus</name>
    <dbReference type="NCBI Taxonomy" id="578457"/>
    <lineage>
        <taxon>Eukaryota</taxon>
        <taxon>Fungi</taxon>
        <taxon>Dikarya</taxon>
        <taxon>Basidiomycota</taxon>
        <taxon>Agaricomycotina</taxon>
        <taxon>Agaricomycetes</taxon>
        <taxon>Agaricomycetidae</taxon>
        <taxon>Boletales</taxon>
        <taxon>Coniophorineae</taxon>
        <taxon>Serpulaceae</taxon>
        <taxon>Serpula</taxon>
    </lineage>
</organism>
<feature type="transmembrane region" description="Helical" evidence="2">
    <location>
        <begin position="218"/>
        <end position="239"/>
    </location>
</feature>
<feature type="transmembrane region" description="Helical" evidence="2">
    <location>
        <begin position="179"/>
        <end position="198"/>
    </location>
</feature>
<dbReference type="EMBL" id="GL945429">
    <property type="protein sequence ID" value="EGO29035.1"/>
    <property type="molecule type" value="Genomic_DNA"/>
</dbReference>
<keyword evidence="2" id="KW-0812">Transmembrane</keyword>
<protein>
    <submittedName>
        <fullName evidence="3">Uncharacterized protein</fullName>
    </submittedName>
</protein>
<dbReference type="Proteomes" id="UP000008064">
    <property type="component" value="Unassembled WGS sequence"/>
</dbReference>
<evidence type="ECO:0000256" key="1">
    <source>
        <dbReference type="SAM" id="MobiDB-lite"/>
    </source>
</evidence>
<dbReference type="RefSeq" id="XP_007313277.1">
    <property type="nucleotide sequence ID" value="XM_007313215.1"/>
</dbReference>
<reference evidence="3" key="1">
    <citation type="submission" date="2011-04" db="EMBL/GenBank/DDBJ databases">
        <title>Evolution of plant cell wall degrading machinery underlies the functional diversity of forest fungi.</title>
        <authorList>
            <consortium name="US DOE Joint Genome Institute (JGI-PGF)"/>
            <person name="Eastwood D.C."/>
            <person name="Floudas D."/>
            <person name="Binder M."/>
            <person name="Majcherczyk A."/>
            <person name="Schneider P."/>
            <person name="Aerts A."/>
            <person name="Asiegbu F.O."/>
            <person name="Baker S.E."/>
            <person name="Barry K."/>
            <person name="Bendiksby M."/>
            <person name="Blumentritt M."/>
            <person name="Coutinho P.M."/>
            <person name="Cullen D."/>
            <person name="Cullen D."/>
            <person name="Gathman A."/>
            <person name="Goodell B."/>
            <person name="Henrissat B."/>
            <person name="Ihrmark K."/>
            <person name="Kauserud H."/>
            <person name="Kohler A."/>
            <person name="LaButti K."/>
            <person name="Lapidus A."/>
            <person name="Lavin J.L."/>
            <person name="Lee Y.-H."/>
            <person name="Lindquist E."/>
            <person name="Lilly W."/>
            <person name="Lucas S."/>
            <person name="Morin E."/>
            <person name="Murat C."/>
            <person name="Oguiza J.A."/>
            <person name="Park J."/>
            <person name="Pisabarro A.G."/>
            <person name="Riley R."/>
            <person name="Rosling A."/>
            <person name="Salamov A."/>
            <person name="Schmidt O."/>
            <person name="Schmutz J."/>
            <person name="Skrede I."/>
            <person name="Stenlid J."/>
            <person name="Wiebenga A."/>
            <person name="Xie X."/>
            <person name="Kues U."/>
            <person name="Hibbett D.S."/>
            <person name="Hoffmeister D."/>
            <person name="Hogberg N."/>
            <person name="Martin F."/>
            <person name="Grigoriev I.V."/>
            <person name="Watkinson S.C."/>
        </authorList>
    </citation>
    <scope>NUCLEOTIDE SEQUENCE</scope>
    <source>
        <strain evidence="3">S7.9</strain>
    </source>
</reference>
<gene>
    <name evidence="3" type="ORF">SERLADRAFT_433044</name>
</gene>
<evidence type="ECO:0000313" key="3">
    <source>
        <dbReference type="EMBL" id="EGO29035.1"/>
    </source>
</evidence>
<feature type="region of interest" description="Disordered" evidence="1">
    <location>
        <begin position="306"/>
        <end position="325"/>
    </location>
</feature>
<name>F8NG99_SERL9</name>
<keyword evidence="2" id="KW-1133">Transmembrane helix</keyword>
<evidence type="ECO:0000256" key="2">
    <source>
        <dbReference type="SAM" id="Phobius"/>
    </source>
</evidence>
<dbReference type="HOGENOM" id="CLU_044614_3_1_1"/>
<sequence>MSSPATLPPFGRLNLICMWLESIMYGANVILYGGCIYVIASRNKHGASSSYRLLLSTSTLSISIATAHVILSFLQLLKAFTDPAIASQPDGADKYFSIQGGNGLFVAGTGLYVTNLFLQDVVLVWRLYVVWDQNWKLCVIPVISLIVLYVNALIAVANISPPGATILESNVLPFAMTSWALDLTVNVVATCGIAYRLWQASRRITVFKGRYTYKSTIFMMIESGFLAVLCTSVIVGLLASQDIAGNVGINLHMQAATTIPLLIVVRVGFSLRRGNDTRTTTLPSIGREGRLPMIYAPAELSNPEYGHTVDEDTSSEVWNMPNRKL</sequence>
<proteinExistence type="predicted"/>
<feature type="transmembrane region" description="Helical" evidence="2">
    <location>
        <begin position="137"/>
        <end position="159"/>
    </location>
</feature>
<dbReference type="AlphaFoldDB" id="F8NG99"/>
<feature type="transmembrane region" description="Helical" evidence="2">
    <location>
        <begin position="251"/>
        <end position="269"/>
    </location>
</feature>
<feature type="transmembrane region" description="Helical" evidence="2">
    <location>
        <begin position="104"/>
        <end position="125"/>
    </location>
</feature>
<dbReference type="OrthoDB" id="3357408at2759"/>
<dbReference type="KEGG" id="sla:SERLADRAFT_433044"/>
<feature type="transmembrane region" description="Helical" evidence="2">
    <location>
        <begin position="23"/>
        <end position="41"/>
    </location>
</feature>